<organism evidence="3 4">
    <name type="scientific">Cytobacillus praedii</name>
    <dbReference type="NCBI Taxonomy" id="1742358"/>
    <lineage>
        <taxon>Bacteria</taxon>
        <taxon>Bacillati</taxon>
        <taxon>Bacillota</taxon>
        <taxon>Bacilli</taxon>
        <taxon>Bacillales</taxon>
        <taxon>Bacillaceae</taxon>
        <taxon>Cytobacillus</taxon>
    </lineage>
</organism>
<dbReference type="PANTHER" id="PTHR31528">
    <property type="entry name" value="4-AMINO-5-HYDROXYMETHYL-2-METHYLPYRIMIDINE PHOSPHATE SYNTHASE THI11-RELATED"/>
    <property type="match status" value="1"/>
</dbReference>
<dbReference type="PROSITE" id="PS51257">
    <property type="entry name" value="PROKAR_LIPOPROTEIN"/>
    <property type="match status" value="1"/>
</dbReference>
<feature type="chain" id="PRO_5038380469" evidence="1">
    <location>
        <begin position="23"/>
        <end position="331"/>
    </location>
</feature>
<gene>
    <name evidence="3" type="ORF">E0Y62_14350</name>
</gene>
<evidence type="ECO:0000259" key="2">
    <source>
        <dbReference type="Pfam" id="PF09084"/>
    </source>
</evidence>
<feature type="signal peptide" evidence="1">
    <location>
        <begin position="1"/>
        <end position="22"/>
    </location>
</feature>
<dbReference type="RefSeq" id="WP_131237438.1">
    <property type="nucleotide sequence ID" value="NZ_SJTH01000017.1"/>
</dbReference>
<evidence type="ECO:0000313" key="4">
    <source>
        <dbReference type="Proteomes" id="UP000293846"/>
    </source>
</evidence>
<dbReference type="InterPro" id="IPR027939">
    <property type="entry name" value="NMT1/THI5"/>
</dbReference>
<dbReference type="GO" id="GO:0009228">
    <property type="term" value="P:thiamine biosynthetic process"/>
    <property type="evidence" value="ECO:0007669"/>
    <property type="project" value="InterPro"/>
</dbReference>
<protein>
    <submittedName>
        <fullName evidence="3">ABC transporter substrate-binding protein</fullName>
    </submittedName>
</protein>
<name>A0A4R1AT81_9BACI</name>
<dbReference type="PANTHER" id="PTHR31528:SF3">
    <property type="entry name" value="THIAMINE BIOSYNTHESIS PROTEIN HI_0357-RELATED"/>
    <property type="match status" value="1"/>
</dbReference>
<dbReference type="AlphaFoldDB" id="A0A4R1AT81"/>
<reference evidence="3 4" key="1">
    <citation type="submission" date="2019-03" db="EMBL/GenBank/DDBJ databases">
        <authorList>
            <person name="Jensen L."/>
            <person name="Storgaard J."/>
            <person name="Sulaj E."/>
            <person name="Schramm A."/>
            <person name="Marshall I.P.G."/>
        </authorList>
    </citation>
    <scope>NUCLEOTIDE SEQUENCE [LARGE SCALE GENOMIC DNA]</scope>
    <source>
        <strain evidence="3 4">2017H2G3</strain>
    </source>
</reference>
<dbReference type="Gene3D" id="3.40.190.10">
    <property type="entry name" value="Periplasmic binding protein-like II"/>
    <property type="match status" value="2"/>
</dbReference>
<keyword evidence="1" id="KW-0732">Signal</keyword>
<accession>A0A4R1AT81</accession>
<dbReference type="SUPFAM" id="SSF53850">
    <property type="entry name" value="Periplasmic binding protein-like II"/>
    <property type="match status" value="1"/>
</dbReference>
<dbReference type="OrthoDB" id="9815602at2"/>
<dbReference type="Pfam" id="PF09084">
    <property type="entry name" value="NMT1"/>
    <property type="match status" value="1"/>
</dbReference>
<dbReference type="Proteomes" id="UP000293846">
    <property type="component" value="Unassembled WGS sequence"/>
</dbReference>
<comment type="caution">
    <text evidence="3">The sequence shown here is derived from an EMBL/GenBank/DDBJ whole genome shotgun (WGS) entry which is preliminary data.</text>
</comment>
<dbReference type="STRING" id="1742358.GCA_001439605_04426"/>
<feature type="domain" description="SsuA/THI5-like" evidence="2">
    <location>
        <begin position="43"/>
        <end position="255"/>
    </location>
</feature>
<keyword evidence="4" id="KW-1185">Reference proteome</keyword>
<evidence type="ECO:0000256" key="1">
    <source>
        <dbReference type="SAM" id="SignalP"/>
    </source>
</evidence>
<dbReference type="InterPro" id="IPR015168">
    <property type="entry name" value="SsuA/THI5"/>
</dbReference>
<proteinExistence type="predicted"/>
<dbReference type="EMBL" id="SJTH01000017">
    <property type="protein sequence ID" value="TCJ03428.1"/>
    <property type="molecule type" value="Genomic_DNA"/>
</dbReference>
<sequence length="331" mass="36954">MKKIWFLILILAMLLTACSENKANSNEKEKLEDISIMLDWYPNAVHTAIYVAKEKGYFADEGLNVNIEMPADTNDPLKLAATGKVDLAISYQTQLLVSRAEGIPVVSVAALVRHSLDAIMFKKDSGIQSPKDLEGKNIGYPSASVNEAVVSTMVKKDGGDMNNVKMTDVGWDLMPSLATDNVDALTGAYINHELVLLKKEGYDMDILKLTDFGVPDNYELVIVTGEKALKKKKTSFEKFWKAITRAQEEVKKDPASGLKVLLDHENDSFPLDKEVEAESLQVLLPLMEESNVPFGYQEEDTWNQVANWLYESKVIKQKMNAKEVFVNIVSK</sequence>
<evidence type="ECO:0000313" key="3">
    <source>
        <dbReference type="EMBL" id="TCJ03428.1"/>
    </source>
</evidence>